<feature type="transmembrane region" description="Helical" evidence="9">
    <location>
        <begin position="243"/>
        <end position="262"/>
    </location>
</feature>
<reference evidence="11 12" key="1">
    <citation type="submission" date="2023-04" db="EMBL/GenBank/DDBJ databases">
        <title>Marinoamorphus aggregata gen. nov., sp. Nov., isolate from tissue of brittle star Ophioplocus japonicus.</title>
        <authorList>
            <person name="Kawano K."/>
            <person name="Sawayama S."/>
            <person name="Nakagawa S."/>
        </authorList>
    </citation>
    <scope>NUCLEOTIDE SEQUENCE [LARGE SCALE GENOMIC DNA]</scope>
    <source>
        <strain evidence="11 12">NKW23</strain>
    </source>
</reference>
<keyword evidence="8 9" id="KW-0472">Membrane</keyword>
<protein>
    <submittedName>
        <fullName evidence="11">Amino acid ABC transporter permease</fullName>
    </submittedName>
</protein>
<keyword evidence="3 9" id="KW-0813">Transport</keyword>
<dbReference type="CDD" id="cd06261">
    <property type="entry name" value="TM_PBP2"/>
    <property type="match status" value="1"/>
</dbReference>
<sequence length="374" mass="39427">MARLFRDARIRAWIFQAFLICGLALAVGTAIHNALTALDARGIATGLGFLSERAGFDLSESIIPYGPQNSFLRAFLAGLANTIAVSVAAIVLATTLGVLVGLARLSPNLLLARLARGYVELFRNTPQLVQIIFWYALLIALPRVRNALDLGGGFFLSNRGLNFPWIAQPIPGGVASAVIGIGFFAIVIVLCLPGRKRWRGRAMAAIALSSIAALIGCFLFGGVSTPALKGFSFSGGAVLSPEFIALFLGLSLYIAAFIAEIVRAGLAGVDRGQIEAAEALGLSQGRVLTSVRIPQALRIIVPPATAQYISLVKNSSLGVAIGYPELFNVSNSISTLSGQAIECMTIMGLLYLSTALAMSAAANAFNRFVQVTER</sequence>
<feature type="transmembrane region" description="Helical" evidence="9">
    <location>
        <begin position="204"/>
        <end position="223"/>
    </location>
</feature>
<evidence type="ECO:0000256" key="3">
    <source>
        <dbReference type="ARBA" id="ARBA00022448"/>
    </source>
</evidence>
<evidence type="ECO:0000256" key="9">
    <source>
        <dbReference type="RuleBase" id="RU363032"/>
    </source>
</evidence>
<name>A0ABQ6LT00_9RHOB</name>
<evidence type="ECO:0000313" key="12">
    <source>
        <dbReference type="Proteomes" id="UP001239909"/>
    </source>
</evidence>
<dbReference type="Pfam" id="PF00528">
    <property type="entry name" value="BPD_transp_1"/>
    <property type="match status" value="1"/>
</dbReference>
<dbReference type="InterPro" id="IPR035906">
    <property type="entry name" value="MetI-like_sf"/>
</dbReference>
<dbReference type="PANTHER" id="PTHR30614">
    <property type="entry name" value="MEMBRANE COMPONENT OF AMINO ACID ABC TRANSPORTER"/>
    <property type="match status" value="1"/>
</dbReference>
<evidence type="ECO:0000256" key="7">
    <source>
        <dbReference type="ARBA" id="ARBA00022989"/>
    </source>
</evidence>
<dbReference type="InterPro" id="IPR000515">
    <property type="entry name" value="MetI-like"/>
</dbReference>
<comment type="subcellular location">
    <subcellularLocation>
        <location evidence="1">Cell inner membrane</location>
        <topology evidence="1">Multi-pass membrane protein</topology>
    </subcellularLocation>
    <subcellularLocation>
        <location evidence="9">Cell membrane</location>
        <topology evidence="9">Multi-pass membrane protein</topology>
    </subcellularLocation>
</comment>
<evidence type="ECO:0000256" key="8">
    <source>
        <dbReference type="ARBA" id="ARBA00023136"/>
    </source>
</evidence>
<dbReference type="Gene3D" id="1.10.3720.10">
    <property type="entry name" value="MetI-like"/>
    <property type="match status" value="1"/>
</dbReference>
<feature type="transmembrane region" description="Helical" evidence="9">
    <location>
        <begin position="74"/>
        <end position="100"/>
    </location>
</feature>
<dbReference type="InterPro" id="IPR010065">
    <property type="entry name" value="AA_ABC_transptr_permease_3TM"/>
</dbReference>
<dbReference type="EMBL" id="BSYI01000054">
    <property type="protein sequence ID" value="GMG85197.1"/>
    <property type="molecule type" value="Genomic_DNA"/>
</dbReference>
<organism evidence="11 12">
    <name type="scientific">Paralimibaculum aggregatum</name>
    <dbReference type="NCBI Taxonomy" id="3036245"/>
    <lineage>
        <taxon>Bacteria</taxon>
        <taxon>Pseudomonadati</taxon>
        <taxon>Pseudomonadota</taxon>
        <taxon>Alphaproteobacteria</taxon>
        <taxon>Rhodobacterales</taxon>
        <taxon>Paracoccaceae</taxon>
        <taxon>Paralimibaculum</taxon>
    </lineage>
</organism>
<evidence type="ECO:0000256" key="1">
    <source>
        <dbReference type="ARBA" id="ARBA00004429"/>
    </source>
</evidence>
<dbReference type="SUPFAM" id="SSF161098">
    <property type="entry name" value="MetI-like"/>
    <property type="match status" value="1"/>
</dbReference>
<gene>
    <name evidence="11" type="ORF">LNKW23_44130</name>
</gene>
<evidence type="ECO:0000313" key="11">
    <source>
        <dbReference type="EMBL" id="GMG85197.1"/>
    </source>
</evidence>
<evidence type="ECO:0000256" key="4">
    <source>
        <dbReference type="ARBA" id="ARBA00022475"/>
    </source>
</evidence>
<evidence type="ECO:0000256" key="6">
    <source>
        <dbReference type="ARBA" id="ARBA00022970"/>
    </source>
</evidence>
<comment type="caution">
    <text evidence="11">The sequence shown here is derived from an EMBL/GenBank/DDBJ whole genome shotgun (WGS) entry which is preliminary data.</text>
</comment>
<dbReference type="PANTHER" id="PTHR30614:SF37">
    <property type="entry name" value="AMINO-ACID ABC TRANSPORTER PERMEASE PROTEIN YHDX-RELATED"/>
    <property type="match status" value="1"/>
</dbReference>
<feature type="transmembrane region" description="Helical" evidence="9">
    <location>
        <begin position="12"/>
        <end position="31"/>
    </location>
</feature>
<proteinExistence type="inferred from homology"/>
<evidence type="ECO:0000256" key="2">
    <source>
        <dbReference type="ARBA" id="ARBA00010072"/>
    </source>
</evidence>
<feature type="domain" description="ABC transmembrane type-1" evidence="10">
    <location>
        <begin position="79"/>
        <end position="362"/>
    </location>
</feature>
<dbReference type="NCBIfam" id="TIGR01726">
    <property type="entry name" value="HEQRo_perm_3TM"/>
    <property type="match status" value="1"/>
</dbReference>
<evidence type="ECO:0000256" key="5">
    <source>
        <dbReference type="ARBA" id="ARBA00022692"/>
    </source>
</evidence>
<keyword evidence="5 9" id="KW-0812">Transmembrane</keyword>
<dbReference type="PROSITE" id="PS50928">
    <property type="entry name" value="ABC_TM1"/>
    <property type="match status" value="1"/>
</dbReference>
<dbReference type="Proteomes" id="UP001239909">
    <property type="component" value="Unassembled WGS sequence"/>
</dbReference>
<dbReference type="RefSeq" id="WP_285674469.1">
    <property type="nucleotide sequence ID" value="NZ_BSYI01000054.1"/>
</dbReference>
<keyword evidence="4" id="KW-1003">Cell membrane</keyword>
<comment type="similarity">
    <text evidence="2">Belongs to the binding-protein-dependent transport system permease family. HisMQ subfamily.</text>
</comment>
<dbReference type="InterPro" id="IPR043429">
    <property type="entry name" value="ArtM/GltK/GlnP/TcyL/YhdX-like"/>
</dbReference>
<keyword evidence="7 9" id="KW-1133">Transmembrane helix</keyword>
<evidence type="ECO:0000259" key="10">
    <source>
        <dbReference type="PROSITE" id="PS50928"/>
    </source>
</evidence>
<accession>A0ABQ6LT00</accession>
<feature type="transmembrane region" description="Helical" evidence="9">
    <location>
        <begin position="121"/>
        <end position="141"/>
    </location>
</feature>
<keyword evidence="6" id="KW-0029">Amino-acid transport</keyword>
<keyword evidence="12" id="KW-1185">Reference proteome</keyword>
<feature type="transmembrane region" description="Helical" evidence="9">
    <location>
        <begin position="170"/>
        <end position="192"/>
    </location>
</feature>